<dbReference type="CDD" id="cd00383">
    <property type="entry name" value="trans_reg_C"/>
    <property type="match status" value="1"/>
</dbReference>
<accession>A0ABN3VBQ3</accession>
<gene>
    <name evidence="9" type="ORF">GCM10010470_25420</name>
</gene>
<evidence type="ECO:0000259" key="8">
    <source>
        <dbReference type="PROSITE" id="PS51755"/>
    </source>
</evidence>
<feature type="modified residue" description="4-aspartylphosphate" evidence="5">
    <location>
        <position position="49"/>
    </location>
</feature>
<evidence type="ECO:0000313" key="9">
    <source>
        <dbReference type="EMBL" id="GAA2789735.1"/>
    </source>
</evidence>
<dbReference type="SMART" id="SM00862">
    <property type="entry name" value="Trans_reg_C"/>
    <property type="match status" value="1"/>
</dbReference>
<evidence type="ECO:0000256" key="1">
    <source>
        <dbReference type="ARBA" id="ARBA00022553"/>
    </source>
</evidence>
<evidence type="ECO:0000256" key="5">
    <source>
        <dbReference type="PROSITE-ProRule" id="PRU00169"/>
    </source>
</evidence>
<organism evidence="9 10">
    <name type="scientific">Saccharopolyspora taberi</name>
    <dbReference type="NCBI Taxonomy" id="60895"/>
    <lineage>
        <taxon>Bacteria</taxon>
        <taxon>Bacillati</taxon>
        <taxon>Actinomycetota</taxon>
        <taxon>Actinomycetes</taxon>
        <taxon>Pseudonocardiales</taxon>
        <taxon>Pseudonocardiaceae</taxon>
        <taxon>Saccharopolyspora</taxon>
    </lineage>
</organism>
<dbReference type="InterPro" id="IPR036388">
    <property type="entry name" value="WH-like_DNA-bd_sf"/>
</dbReference>
<keyword evidence="4" id="KW-0804">Transcription</keyword>
<name>A0ABN3VBQ3_9PSEU</name>
<comment type="caution">
    <text evidence="9">The sequence shown here is derived from an EMBL/GenBank/DDBJ whole genome shotgun (WGS) entry which is preliminary data.</text>
</comment>
<keyword evidence="2" id="KW-0805">Transcription regulation</keyword>
<feature type="DNA-binding region" description="OmpR/PhoB-type" evidence="6">
    <location>
        <begin position="123"/>
        <end position="218"/>
    </location>
</feature>
<dbReference type="InterPro" id="IPR011006">
    <property type="entry name" value="CheY-like_superfamily"/>
</dbReference>
<evidence type="ECO:0000256" key="6">
    <source>
        <dbReference type="PROSITE-ProRule" id="PRU01091"/>
    </source>
</evidence>
<dbReference type="SUPFAM" id="SSF46894">
    <property type="entry name" value="C-terminal effector domain of the bipartite response regulators"/>
    <property type="match status" value="1"/>
</dbReference>
<dbReference type="Pfam" id="PF00486">
    <property type="entry name" value="Trans_reg_C"/>
    <property type="match status" value="1"/>
</dbReference>
<keyword evidence="10" id="KW-1185">Reference proteome</keyword>
<dbReference type="Proteomes" id="UP001500979">
    <property type="component" value="Unassembled WGS sequence"/>
</dbReference>
<protein>
    <submittedName>
        <fullName evidence="9">Response regulator transcription factor</fullName>
    </submittedName>
</protein>
<dbReference type="PROSITE" id="PS51755">
    <property type="entry name" value="OMPR_PHOB"/>
    <property type="match status" value="1"/>
</dbReference>
<evidence type="ECO:0000313" key="10">
    <source>
        <dbReference type="Proteomes" id="UP001500979"/>
    </source>
</evidence>
<dbReference type="SMART" id="SM00448">
    <property type="entry name" value="REC"/>
    <property type="match status" value="1"/>
</dbReference>
<dbReference type="PANTHER" id="PTHR48111:SF4">
    <property type="entry name" value="DNA-BINDING DUAL TRANSCRIPTIONAL REGULATOR OMPR"/>
    <property type="match status" value="1"/>
</dbReference>
<dbReference type="Gene3D" id="3.40.50.2300">
    <property type="match status" value="1"/>
</dbReference>
<dbReference type="Gene3D" id="1.10.10.10">
    <property type="entry name" value="Winged helix-like DNA-binding domain superfamily/Winged helix DNA-binding domain"/>
    <property type="match status" value="1"/>
</dbReference>
<evidence type="ECO:0000256" key="4">
    <source>
        <dbReference type="ARBA" id="ARBA00023163"/>
    </source>
</evidence>
<dbReference type="InterPro" id="IPR001867">
    <property type="entry name" value="OmpR/PhoB-type_DNA-bd"/>
</dbReference>
<dbReference type="InterPro" id="IPR039420">
    <property type="entry name" value="WalR-like"/>
</dbReference>
<dbReference type="InterPro" id="IPR001789">
    <property type="entry name" value="Sig_transdc_resp-reg_receiver"/>
</dbReference>
<keyword evidence="3 6" id="KW-0238">DNA-binding</keyword>
<reference evidence="9 10" key="1">
    <citation type="journal article" date="2019" name="Int. J. Syst. Evol. Microbiol.">
        <title>The Global Catalogue of Microorganisms (GCM) 10K type strain sequencing project: providing services to taxonomists for standard genome sequencing and annotation.</title>
        <authorList>
            <consortium name="The Broad Institute Genomics Platform"/>
            <consortium name="The Broad Institute Genome Sequencing Center for Infectious Disease"/>
            <person name="Wu L."/>
            <person name="Ma J."/>
        </authorList>
    </citation>
    <scope>NUCLEOTIDE SEQUENCE [LARGE SCALE GENOMIC DNA]</scope>
    <source>
        <strain evidence="9 10">JCM 9383</strain>
    </source>
</reference>
<keyword evidence="1 5" id="KW-0597">Phosphoprotein</keyword>
<proteinExistence type="predicted"/>
<feature type="domain" description="OmpR/PhoB-type" evidence="8">
    <location>
        <begin position="123"/>
        <end position="218"/>
    </location>
</feature>
<dbReference type="Pfam" id="PF00072">
    <property type="entry name" value="Response_reg"/>
    <property type="match status" value="1"/>
</dbReference>
<dbReference type="PROSITE" id="PS50110">
    <property type="entry name" value="RESPONSE_REGULATORY"/>
    <property type="match status" value="1"/>
</dbReference>
<dbReference type="SUPFAM" id="SSF52172">
    <property type="entry name" value="CheY-like"/>
    <property type="match status" value="1"/>
</dbReference>
<evidence type="ECO:0000256" key="2">
    <source>
        <dbReference type="ARBA" id="ARBA00023015"/>
    </source>
</evidence>
<dbReference type="PANTHER" id="PTHR48111">
    <property type="entry name" value="REGULATOR OF RPOS"/>
    <property type="match status" value="1"/>
</dbReference>
<sequence length="218" mass="24161">MRVLLVEGDETAADGLRRELGRHGFVVDAAGSGAAAMESVHEFELLLLDLELPDLDGLEVCRRIRAHCDIPIIATSERDTEVDRVIGLRAGLDDYVVKPVGLQELVARMHAVMRRMRPRRVPGQLLAHGNLVISPRTREVRVDDRLVFVTRKEFDLLALLASEPGAVFSRERIVAAVWKDDSSLTSRTIDTHISTLRNKLGSRSSIITVRGVGFRLGP</sequence>
<dbReference type="EMBL" id="BAAAUX010000012">
    <property type="protein sequence ID" value="GAA2789735.1"/>
    <property type="molecule type" value="Genomic_DNA"/>
</dbReference>
<evidence type="ECO:0000256" key="3">
    <source>
        <dbReference type="ARBA" id="ARBA00023125"/>
    </source>
</evidence>
<dbReference type="RefSeq" id="WP_344679821.1">
    <property type="nucleotide sequence ID" value="NZ_BAAAUX010000012.1"/>
</dbReference>
<evidence type="ECO:0000259" key="7">
    <source>
        <dbReference type="PROSITE" id="PS50110"/>
    </source>
</evidence>
<feature type="domain" description="Response regulatory" evidence="7">
    <location>
        <begin position="2"/>
        <end position="113"/>
    </location>
</feature>
<dbReference type="InterPro" id="IPR016032">
    <property type="entry name" value="Sig_transdc_resp-reg_C-effctor"/>
</dbReference>
<dbReference type="Gene3D" id="6.10.250.690">
    <property type="match status" value="1"/>
</dbReference>